<protein>
    <submittedName>
        <fullName evidence="1">Uncharacterized protein</fullName>
    </submittedName>
</protein>
<gene>
    <name evidence="1" type="ORF">T11_3075</name>
</gene>
<evidence type="ECO:0000313" key="1">
    <source>
        <dbReference type="EMBL" id="KRY94883.1"/>
    </source>
</evidence>
<name>A0A0V1GBA7_9BILA</name>
<accession>A0A0V1GBA7</accession>
<dbReference type="Proteomes" id="UP000055024">
    <property type="component" value="Unassembled WGS sequence"/>
</dbReference>
<dbReference type="EMBL" id="JYDP01004449">
    <property type="protein sequence ID" value="KRY94883.1"/>
    <property type="molecule type" value="Genomic_DNA"/>
</dbReference>
<comment type="caution">
    <text evidence="1">The sequence shown here is derived from an EMBL/GenBank/DDBJ whole genome shotgun (WGS) entry which is preliminary data.</text>
</comment>
<proteinExistence type="predicted"/>
<organism evidence="1 2">
    <name type="scientific">Trichinella zimbabwensis</name>
    <dbReference type="NCBI Taxonomy" id="268475"/>
    <lineage>
        <taxon>Eukaryota</taxon>
        <taxon>Metazoa</taxon>
        <taxon>Ecdysozoa</taxon>
        <taxon>Nematoda</taxon>
        <taxon>Enoplea</taxon>
        <taxon>Dorylaimia</taxon>
        <taxon>Trichinellida</taxon>
        <taxon>Trichinellidae</taxon>
        <taxon>Trichinella</taxon>
    </lineage>
</organism>
<keyword evidence="2" id="KW-1185">Reference proteome</keyword>
<evidence type="ECO:0000313" key="2">
    <source>
        <dbReference type="Proteomes" id="UP000055024"/>
    </source>
</evidence>
<reference evidence="1 2" key="1">
    <citation type="submission" date="2015-01" db="EMBL/GenBank/DDBJ databases">
        <title>Evolution of Trichinella species and genotypes.</title>
        <authorList>
            <person name="Korhonen P.K."/>
            <person name="Edoardo P."/>
            <person name="Giuseppe L.R."/>
            <person name="Gasser R.B."/>
        </authorList>
    </citation>
    <scope>NUCLEOTIDE SEQUENCE [LARGE SCALE GENOMIC DNA]</scope>
    <source>
        <strain evidence="1">ISS1029</strain>
    </source>
</reference>
<sequence length="38" mass="4181">MGKTGINRSETIWQAIPTLEAVYSTTTGLFPVKLSKIQ</sequence>
<dbReference type="AlphaFoldDB" id="A0A0V1GBA7"/>